<dbReference type="Proteomes" id="UP000095192">
    <property type="component" value="Unassembled WGS sequence"/>
</dbReference>
<comment type="caution">
    <text evidence="1">The sequence shown here is derived from an EMBL/GenBank/DDBJ whole genome shotgun (WGS) entry which is preliminary data.</text>
</comment>
<evidence type="ECO:0000313" key="1">
    <source>
        <dbReference type="EMBL" id="OEH75019.1"/>
    </source>
</evidence>
<name>A0A1D3CUZ5_9EIME</name>
<gene>
    <name evidence="1" type="ORF">cyc_01548</name>
</gene>
<dbReference type="EMBL" id="JROU02001849">
    <property type="protein sequence ID" value="OEH75019.1"/>
    <property type="molecule type" value="Genomic_DNA"/>
</dbReference>
<organism evidence="1 2">
    <name type="scientific">Cyclospora cayetanensis</name>
    <dbReference type="NCBI Taxonomy" id="88456"/>
    <lineage>
        <taxon>Eukaryota</taxon>
        <taxon>Sar</taxon>
        <taxon>Alveolata</taxon>
        <taxon>Apicomplexa</taxon>
        <taxon>Conoidasida</taxon>
        <taxon>Coccidia</taxon>
        <taxon>Eucoccidiorida</taxon>
        <taxon>Eimeriorina</taxon>
        <taxon>Eimeriidae</taxon>
        <taxon>Cyclospora</taxon>
    </lineage>
</organism>
<proteinExistence type="predicted"/>
<dbReference type="VEuPathDB" id="ToxoDB:cyc_01548"/>
<dbReference type="InParanoid" id="A0A1D3CUZ5"/>
<protein>
    <submittedName>
        <fullName evidence="1">Uncharacterized protein</fullName>
    </submittedName>
</protein>
<evidence type="ECO:0000313" key="2">
    <source>
        <dbReference type="Proteomes" id="UP000095192"/>
    </source>
</evidence>
<accession>A0A1D3CUZ5</accession>
<keyword evidence="2" id="KW-1185">Reference proteome</keyword>
<sequence length="430" mass="44873">MCGMGVGAGVRAFRPLGCNDDELGGRLDDPVAVLSAAVAEAESDNWRTEQHLLFERPGRPRVAVVLPCFAVVLNAAFVLMDDPDSADCLQAIDSMASVLKSALVSSCSIACGQNNDVSDSNAIEYVLMRVWGIAASSNVEACLCADAAHLLMPVCVGDVQLVGDASHVRVAGDSQALAFRQLLEDDAELAGCLDDPVAEVGSAIHVRLCTYGGHLLMAVCVGDFQEASVLLGDTFLWLEDARFAGPLHAIGSPATLITCALVSSCCIACAQSNNIESSQEAASDDAVLAGCLHATGSTLPVLKSALVSSCRIACAQSNNISSVIRTALCANGVHLLMPVCVGDVQEDDPELAGSLHAIDSTVAVLKSPLVSSRRIGCAQTTINSSNTISYVSVGRSRIGSPYCVEAWSITCAWRSGQLFPAYEIPMQARP</sequence>
<reference evidence="1 2" key="1">
    <citation type="journal article" date="2016" name="BMC Genomics">
        <title>Comparative genomics reveals Cyclospora cayetanensis possesses coccidia-like metabolism and invasion components but unique surface antigens.</title>
        <authorList>
            <person name="Liu S."/>
            <person name="Wang L."/>
            <person name="Zheng H."/>
            <person name="Xu Z."/>
            <person name="Roellig D.M."/>
            <person name="Li N."/>
            <person name="Frace M.A."/>
            <person name="Tang K."/>
            <person name="Arrowood M.J."/>
            <person name="Moss D.M."/>
            <person name="Zhang L."/>
            <person name="Feng Y."/>
            <person name="Xiao L."/>
        </authorList>
    </citation>
    <scope>NUCLEOTIDE SEQUENCE [LARGE SCALE GENOMIC DNA]</scope>
    <source>
        <strain evidence="1 2">CHN_HEN01</strain>
    </source>
</reference>
<dbReference type="AlphaFoldDB" id="A0A1D3CUZ5"/>